<keyword evidence="2" id="KW-1185">Reference proteome</keyword>
<protein>
    <submittedName>
        <fullName evidence="1">Uncharacterized protein</fullName>
    </submittedName>
</protein>
<evidence type="ECO:0000313" key="1">
    <source>
        <dbReference type="EMBL" id="TID30679.1"/>
    </source>
</evidence>
<dbReference type="AlphaFoldDB" id="A0A4T0X5G4"/>
<feature type="non-terminal residue" evidence="1">
    <location>
        <position position="333"/>
    </location>
</feature>
<name>A0A4T0X5G4_9ASCO</name>
<reference evidence="1 2" key="1">
    <citation type="journal article" date="2019" name="Front. Genet.">
        <title>Whole-Genome Sequencing of the Opportunistic Yeast Pathogen Candida inconspicua Uncovers Its Hybrid Origin.</title>
        <authorList>
            <person name="Mixao V."/>
            <person name="Hansen A.P."/>
            <person name="Saus E."/>
            <person name="Boekhout T."/>
            <person name="Lass-Florl C."/>
            <person name="Gabaldon T."/>
        </authorList>
    </citation>
    <scope>NUCLEOTIDE SEQUENCE [LARGE SCALE GENOMIC DNA]</scope>
    <source>
        <strain evidence="1 2">CBS 180</strain>
    </source>
</reference>
<comment type="caution">
    <text evidence="1">The sequence shown here is derived from an EMBL/GenBank/DDBJ whole genome shotgun (WGS) entry which is preliminary data.</text>
</comment>
<organism evidence="1 2">
    <name type="scientific">Pichia inconspicua</name>
    <dbReference type="NCBI Taxonomy" id="52247"/>
    <lineage>
        <taxon>Eukaryota</taxon>
        <taxon>Fungi</taxon>
        <taxon>Dikarya</taxon>
        <taxon>Ascomycota</taxon>
        <taxon>Saccharomycotina</taxon>
        <taxon>Pichiomycetes</taxon>
        <taxon>Pichiales</taxon>
        <taxon>Pichiaceae</taxon>
        <taxon>Pichia</taxon>
    </lineage>
</organism>
<dbReference type="EMBL" id="SELW01000126">
    <property type="protein sequence ID" value="TID30679.1"/>
    <property type="molecule type" value="Genomic_DNA"/>
</dbReference>
<accession>A0A4T0X5G4</accession>
<sequence>MDTDYTPKELNQVVDVNEVVNGNNDIIEVDYSHQSSNSSIPSNQTDQLVQKQYDLQNISHNRETDFVESYDFNEAICLKTSERILDDLRSDPLFLMNNEDGIMSLPTRLYSKKRSLLAYNSPIKYETVFWKTDDGDLGSYQTAQLDDGYSLASFSGLVVPNKLKPNFADEKIFHYSLKIKFKNDRVNVKNTFYGFRDEQLKENDKLFINAQTILEDANGLSTESIDILLRSLPKLVDSANFISKETGTIIRLELYPAILEPSELETFNITEIQTRIATFNSQQDTIFDKVGLTPDKCFRTLNSALFGNLKQKNNTEIKTIDLQLTKLQVSLDI</sequence>
<gene>
    <name evidence="1" type="ORF">CANINC_000746</name>
</gene>
<proteinExistence type="predicted"/>
<dbReference type="Proteomes" id="UP000307173">
    <property type="component" value="Unassembled WGS sequence"/>
</dbReference>
<evidence type="ECO:0000313" key="2">
    <source>
        <dbReference type="Proteomes" id="UP000307173"/>
    </source>
</evidence>
<dbReference type="STRING" id="52247.A0A4T0X5G4"/>